<gene>
    <name evidence="1" type="ORF">PS862_00121</name>
</gene>
<accession>A0A5E6Y826</accession>
<name>A0A5E6Y826_PSEFL</name>
<dbReference type="EMBL" id="CABVII010000001">
    <property type="protein sequence ID" value="VVO47309.1"/>
    <property type="molecule type" value="Genomic_DNA"/>
</dbReference>
<dbReference type="RefSeq" id="WP_150749107.1">
    <property type="nucleotide sequence ID" value="NZ_CABVHE010000120.1"/>
</dbReference>
<evidence type="ECO:0000313" key="1">
    <source>
        <dbReference type="EMBL" id="VVO47309.1"/>
    </source>
</evidence>
<protein>
    <submittedName>
        <fullName evidence="1">Uncharacterized protein</fullName>
    </submittedName>
</protein>
<dbReference type="AlphaFoldDB" id="A0A5E6Y826"/>
<reference evidence="1 2" key="1">
    <citation type="submission" date="2019-09" db="EMBL/GenBank/DDBJ databases">
        <authorList>
            <person name="Chandra G."/>
            <person name="Truman W A."/>
        </authorList>
    </citation>
    <scope>NUCLEOTIDE SEQUENCE [LARGE SCALE GENOMIC DNA]</scope>
    <source>
        <strain evidence="1">PS862</strain>
    </source>
</reference>
<organism evidence="1 2">
    <name type="scientific">Pseudomonas fluorescens</name>
    <dbReference type="NCBI Taxonomy" id="294"/>
    <lineage>
        <taxon>Bacteria</taxon>
        <taxon>Pseudomonadati</taxon>
        <taxon>Pseudomonadota</taxon>
        <taxon>Gammaproteobacteria</taxon>
        <taxon>Pseudomonadales</taxon>
        <taxon>Pseudomonadaceae</taxon>
        <taxon>Pseudomonas</taxon>
    </lineage>
</organism>
<dbReference type="Proteomes" id="UP000385207">
    <property type="component" value="Unassembled WGS sequence"/>
</dbReference>
<proteinExistence type="predicted"/>
<sequence>MSPAEQGFVFSMLLKHRELSTRPVGRSAFPEEIRTARILYDCGQTVLDDFDEFLSGQGLGLRILDGIADLAIPDQSGRPIVYYILCRRFGEEAPSYVDVRAFFSDFRDRRRERSADDEAVELNKTSSVFWIARLWLTLQYFFYDRIDRPVGNLYNWRNAMVKETDFITQLKADVETMGNAGRPEGEAGLLWDDYWQKRESIPQIARRFFKLMKQYRMIEPTDQEGIWRQTLVAAVDMSGIADRSLRYLMPAADQALLLRSQSLINGYEEFSIGEEDAPDSRI</sequence>
<evidence type="ECO:0000313" key="2">
    <source>
        <dbReference type="Proteomes" id="UP000385207"/>
    </source>
</evidence>